<evidence type="ECO:0000256" key="2">
    <source>
        <dbReference type="ARBA" id="ARBA00023242"/>
    </source>
</evidence>
<evidence type="ECO:0000313" key="5">
    <source>
        <dbReference type="Proteomes" id="UP001363622"/>
    </source>
</evidence>
<dbReference type="PANTHER" id="PTHR12214">
    <property type="entry name" value="GC-RICH SEQUENCE DNA-BINDING FACTOR"/>
    <property type="match status" value="1"/>
</dbReference>
<accession>A0ABR1KVW1</accession>
<dbReference type="EMBL" id="JBBPHU010000002">
    <property type="protein sequence ID" value="KAK7521785.1"/>
    <property type="molecule type" value="Genomic_DNA"/>
</dbReference>
<comment type="subcellular location">
    <subcellularLocation>
        <location evidence="1">Nucleus</location>
    </subcellularLocation>
</comment>
<feature type="compositionally biased region" description="Polar residues" evidence="3">
    <location>
        <begin position="159"/>
        <end position="168"/>
    </location>
</feature>
<keyword evidence="5" id="KW-1185">Reference proteome</keyword>
<feature type="region of interest" description="Disordered" evidence="3">
    <location>
        <begin position="401"/>
        <end position="449"/>
    </location>
</feature>
<feature type="compositionally biased region" description="Basic and acidic residues" evidence="3">
    <location>
        <begin position="320"/>
        <end position="331"/>
    </location>
</feature>
<feature type="compositionally biased region" description="Basic and acidic residues" evidence="3">
    <location>
        <begin position="172"/>
        <end position="190"/>
    </location>
</feature>
<feature type="region of interest" description="Disordered" evidence="3">
    <location>
        <begin position="1"/>
        <end position="197"/>
    </location>
</feature>
<dbReference type="Proteomes" id="UP001363622">
    <property type="component" value="Unassembled WGS sequence"/>
</dbReference>
<feature type="compositionally biased region" description="Acidic residues" evidence="3">
    <location>
        <begin position="291"/>
        <end position="301"/>
    </location>
</feature>
<protein>
    <submittedName>
        <fullName evidence="4">Nineteen complex-related protein 2-domain-containing protein</fullName>
    </submittedName>
</protein>
<evidence type="ECO:0000313" key="4">
    <source>
        <dbReference type="EMBL" id="KAK7521785.1"/>
    </source>
</evidence>
<feature type="compositionally biased region" description="Basic residues" evidence="3">
    <location>
        <begin position="1"/>
        <end position="12"/>
    </location>
</feature>
<feature type="compositionally biased region" description="Basic and acidic residues" evidence="3">
    <location>
        <begin position="256"/>
        <end position="270"/>
    </location>
</feature>
<dbReference type="Pfam" id="PF15458">
    <property type="entry name" value="NTR2"/>
    <property type="match status" value="1"/>
</dbReference>
<sequence>MRKSFGSRRVPRKIGQDDDNDANTTGSGNESGASASEPVVKRPPIASKTKKRSSLRLSFGPGEGREEGEEKPFTPKKSNLSRIATERNAERKASGGFRASLSSDRLPSRPDIGTEDRPSYSKEALAELRDSTPTTPKDLSSDRSESGKELNIAAKFGPLSTTRTSSAIPTDAEIREKKERRARLAQEHESGFISLDDRDEEHGTIYDAGNAYDSDDLDRPRDVALRSSFKKKYPETRLVPDDEDFAEGFEEFVDDGRINLGRKAEREAERKRRKEMASMIAEAEGGAGDGDSADDESDDSEAERNAAYEAAQTRAGTYGQRDKAGADESRPRTPPKITPLPELGGVLARLRERLKEQEVIKAQKVRRMQELVRERAEIESHGKWIQEQLKEAGEKYEKLRIEAGSSGPSAAPVNGQSGSVGGEKDLGGSAATSAAGTPVRTDSEDEDSE</sequence>
<name>A0ABR1KVW1_9PEZI</name>
<evidence type="ECO:0000256" key="1">
    <source>
        <dbReference type="ARBA" id="ARBA00004123"/>
    </source>
</evidence>
<feature type="compositionally biased region" description="Low complexity" evidence="3">
    <location>
        <begin position="23"/>
        <end position="37"/>
    </location>
</feature>
<proteinExistence type="predicted"/>
<evidence type="ECO:0000256" key="3">
    <source>
        <dbReference type="SAM" id="MobiDB-lite"/>
    </source>
</evidence>
<gene>
    <name evidence="4" type="ORF">IWZ03DRAFT_369435</name>
</gene>
<feature type="compositionally biased region" description="Basic and acidic residues" evidence="3">
    <location>
        <begin position="106"/>
        <end position="130"/>
    </location>
</feature>
<keyword evidence="2" id="KW-0539">Nucleus</keyword>
<comment type="caution">
    <text evidence="4">The sequence shown here is derived from an EMBL/GenBank/DDBJ whole genome shotgun (WGS) entry which is preliminary data.</text>
</comment>
<dbReference type="InterPro" id="IPR028211">
    <property type="entry name" value="Ntr2"/>
</dbReference>
<dbReference type="InterPro" id="IPR012890">
    <property type="entry name" value="GCFC2-like"/>
</dbReference>
<feature type="region of interest" description="Disordered" evidence="3">
    <location>
        <begin position="256"/>
        <end position="344"/>
    </location>
</feature>
<organism evidence="4 5">
    <name type="scientific">Phyllosticta citriasiana</name>
    <dbReference type="NCBI Taxonomy" id="595635"/>
    <lineage>
        <taxon>Eukaryota</taxon>
        <taxon>Fungi</taxon>
        <taxon>Dikarya</taxon>
        <taxon>Ascomycota</taxon>
        <taxon>Pezizomycotina</taxon>
        <taxon>Dothideomycetes</taxon>
        <taxon>Dothideomycetes incertae sedis</taxon>
        <taxon>Botryosphaeriales</taxon>
        <taxon>Phyllostictaceae</taxon>
        <taxon>Phyllosticta</taxon>
    </lineage>
</organism>
<feature type="compositionally biased region" description="Basic and acidic residues" evidence="3">
    <location>
        <begin position="139"/>
        <end position="148"/>
    </location>
</feature>
<dbReference type="PANTHER" id="PTHR12214:SF0">
    <property type="entry name" value="LD29489P"/>
    <property type="match status" value="1"/>
</dbReference>
<feature type="compositionally biased region" description="Low complexity" evidence="3">
    <location>
        <begin position="427"/>
        <end position="437"/>
    </location>
</feature>
<feature type="compositionally biased region" description="Basic and acidic residues" evidence="3">
    <location>
        <begin position="84"/>
        <end position="93"/>
    </location>
</feature>
<reference evidence="4 5" key="1">
    <citation type="submission" date="2024-04" db="EMBL/GenBank/DDBJ databases">
        <title>Phyllosticta paracitricarpa is synonymous to the EU quarantine fungus P. citricarpa based on phylogenomic analyses.</title>
        <authorList>
            <consortium name="Lawrence Berkeley National Laboratory"/>
            <person name="Van Ingen-Buijs V.A."/>
            <person name="Van Westerhoven A.C."/>
            <person name="Haridas S."/>
            <person name="Skiadas P."/>
            <person name="Martin F."/>
            <person name="Groenewald J.Z."/>
            <person name="Crous P.W."/>
            <person name="Seidl M.F."/>
        </authorList>
    </citation>
    <scope>NUCLEOTIDE SEQUENCE [LARGE SCALE GENOMIC DNA]</scope>
    <source>
        <strain evidence="4 5">CBS 123371</strain>
    </source>
</reference>
<feature type="compositionally biased region" description="Basic and acidic residues" evidence="3">
    <location>
        <begin position="63"/>
        <end position="73"/>
    </location>
</feature>